<dbReference type="EMBL" id="CAUOFW020000702">
    <property type="protein sequence ID" value="CAK9135298.1"/>
    <property type="molecule type" value="Genomic_DNA"/>
</dbReference>
<protein>
    <submittedName>
        <fullName evidence="2">Uncharacterized protein</fullName>
    </submittedName>
</protein>
<evidence type="ECO:0000313" key="2">
    <source>
        <dbReference type="EMBL" id="CAK9135298.1"/>
    </source>
</evidence>
<proteinExistence type="predicted"/>
<feature type="non-terminal residue" evidence="2">
    <location>
        <position position="113"/>
    </location>
</feature>
<sequence length="113" mass="13009">MTLELNIFNVCKHPGNVDEDVHEVNMIESLVPSKVYDSSLFDPLEARLLEQSSLLEMNENNSENFEFINWLNSSKVLEMKESRQKFEELPPKTNPAVPSSNKTLKLDLKEDLN</sequence>
<gene>
    <name evidence="2" type="ORF">ILEXP_LOCUS2239</name>
</gene>
<feature type="compositionally biased region" description="Basic and acidic residues" evidence="1">
    <location>
        <begin position="104"/>
        <end position="113"/>
    </location>
</feature>
<evidence type="ECO:0000256" key="1">
    <source>
        <dbReference type="SAM" id="MobiDB-lite"/>
    </source>
</evidence>
<feature type="region of interest" description="Disordered" evidence="1">
    <location>
        <begin position="82"/>
        <end position="113"/>
    </location>
</feature>
<keyword evidence="3" id="KW-1185">Reference proteome</keyword>
<name>A0ABC8QYA0_9AQUA</name>
<reference evidence="2 3" key="1">
    <citation type="submission" date="2024-02" db="EMBL/GenBank/DDBJ databases">
        <authorList>
            <person name="Vignale AGUSTIN F."/>
            <person name="Sosa J E."/>
            <person name="Modenutti C."/>
        </authorList>
    </citation>
    <scope>NUCLEOTIDE SEQUENCE [LARGE SCALE GENOMIC DNA]</scope>
</reference>
<organism evidence="2 3">
    <name type="scientific">Ilex paraguariensis</name>
    <name type="common">yerba mate</name>
    <dbReference type="NCBI Taxonomy" id="185542"/>
    <lineage>
        <taxon>Eukaryota</taxon>
        <taxon>Viridiplantae</taxon>
        <taxon>Streptophyta</taxon>
        <taxon>Embryophyta</taxon>
        <taxon>Tracheophyta</taxon>
        <taxon>Spermatophyta</taxon>
        <taxon>Magnoliopsida</taxon>
        <taxon>eudicotyledons</taxon>
        <taxon>Gunneridae</taxon>
        <taxon>Pentapetalae</taxon>
        <taxon>asterids</taxon>
        <taxon>campanulids</taxon>
        <taxon>Aquifoliales</taxon>
        <taxon>Aquifoliaceae</taxon>
        <taxon>Ilex</taxon>
    </lineage>
</organism>
<dbReference type="AlphaFoldDB" id="A0ABC8QYA0"/>
<evidence type="ECO:0000313" key="3">
    <source>
        <dbReference type="Proteomes" id="UP001642360"/>
    </source>
</evidence>
<comment type="caution">
    <text evidence="2">The sequence shown here is derived from an EMBL/GenBank/DDBJ whole genome shotgun (WGS) entry which is preliminary data.</text>
</comment>
<dbReference type="Proteomes" id="UP001642360">
    <property type="component" value="Unassembled WGS sequence"/>
</dbReference>
<accession>A0ABC8QYA0</accession>